<dbReference type="PANTHER" id="PTHR43179">
    <property type="entry name" value="RHAMNOSYLTRANSFERASE WBBL"/>
    <property type="match status" value="1"/>
</dbReference>
<organism evidence="1 2">
    <name type="scientific">Usitatibacter rugosus</name>
    <dbReference type="NCBI Taxonomy" id="2732067"/>
    <lineage>
        <taxon>Bacteria</taxon>
        <taxon>Pseudomonadati</taxon>
        <taxon>Pseudomonadota</taxon>
        <taxon>Betaproteobacteria</taxon>
        <taxon>Nitrosomonadales</taxon>
        <taxon>Usitatibacteraceae</taxon>
        <taxon>Usitatibacter</taxon>
    </lineage>
</organism>
<dbReference type="AlphaFoldDB" id="A0A6M4H279"/>
<keyword evidence="1" id="KW-0328">Glycosyltransferase</keyword>
<accession>A0A6M4H279</accession>
<proteinExistence type="predicted"/>
<gene>
    <name evidence="1" type="primary">wbbL</name>
    <name evidence="1" type="ORF">DSM104443_03786</name>
</gene>
<dbReference type="SUPFAM" id="SSF53448">
    <property type="entry name" value="Nucleotide-diphospho-sugar transferases"/>
    <property type="match status" value="1"/>
</dbReference>
<dbReference type="RefSeq" id="WP_171095115.1">
    <property type="nucleotide sequence ID" value="NZ_CP053069.1"/>
</dbReference>
<dbReference type="InterPro" id="IPR029044">
    <property type="entry name" value="Nucleotide-diphossugar_trans"/>
</dbReference>
<dbReference type="EMBL" id="CP053069">
    <property type="protein sequence ID" value="QJR12694.1"/>
    <property type="molecule type" value="Genomic_DNA"/>
</dbReference>
<dbReference type="KEGG" id="uru:DSM104443_03786"/>
<sequence length="275" mass="29746">MPATLTAAIVTWRPDPALLEKTVASLARAAARARSSGTLSGATLFLIDNGPAESLPVVSAAASHWDASLGAAEIVTGHGNLGYGRANNLVLPRLESDFHLVLNPDVEIDPEAIDAALRSFAVHPEVGLLAPAAFAPDGQREYLCKRYPSPGVLLLRGFAPAFLRKRFAVALARYEMRDAIGDRFVAGVPLASGCFLLVRTPLLRALGGFDPRYFMYFEDYDLSLRVASRATVAYEPAVRIVHHGGEAARKGLRHIGWFAASALRFFSRHGWRARS</sequence>
<name>A0A6M4H279_9PROT</name>
<protein>
    <submittedName>
        <fullName evidence="1">N-acetylglucosaminyl-diphospho-decaprenol L-rhamnosyltransferase</fullName>
        <ecNumber evidence="1">2.4.1.289</ecNumber>
    </submittedName>
</protein>
<dbReference type="PANTHER" id="PTHR43179:SF10">
    <property type="entry name" value="GLYCOSYL TRANSFERASE"/>
    <property type="match status" value="1"/>
</dbReference>
<reference evidence="1 2" key="1">
    <citation type="submission" date="2020-04" db="EMBL/GenBank/DDBJ databases">
        <title>Usitatibacter rugosus gen. nov., sp. nov. and Usitatibacter palustris sp. nov., novel members of Usitatibacteraceae fam. nov. within the order Nitrosomonadales isolated from soil.</title>
        <authorList>
            <person name="Huber K.J."/>
            <person name="Neumann-Schaal M."/>
            <person name="Geppert A."/>
            <person name="Luckner M."/>
            <person name="Wanner G."/>
            <person name="Overmann J."/>
        </authorList>
    </citation>
    <scope>NUCLEOTIDE SEQUENCE [LARGE SCALE GENOMIC DNA]</scope>
    <source>
        <strain evidence="1 2">0125_3</strain>
    </source>
</reference>
<dbReference type="Proteomes" id="UP000501534">
    <property type="component" value="Chromosome"/>
</dbReference>
<dbReference type="Gene3D" id="3.90.550.10">
    <property type="entry name" value="Spore Coat Polysaccharide Biosynthesis Protein SpsA, Chain A"/>
    <property type="match status" value="1"/>
</dbReference>
<keyword evidence="1" id="KW-0808">Transferase</keyword>
<dbReference type="GO" id="GO:0102096">
    <property type="term" value="F:decaprenyl-N-acetyl-alpha-D-glucosaminyl-pyrophosphate:dTDP-alpha-L-rhamnose rhamnosyltransferase activity"/>
    <property type="evidence" value="ECO:0007669"/>
    <property type="project" value="UniProtKB-EC"/>
</dbReference>
<keyword evidence="2" id="KW-1185">Reference proteome</keyword>
<evidence type="ECO:0000313" key="1">
    <source>
        <dbReference type="EMBL" id="QJR12694.1"/>
    </source>
</evidence>
<dbReference type="EC" id="2.4.1.289" evidence="1"/>
<evidence type="ECO:0000313" key="2">
    <source>
        <dbReference type="Proteomes" id="UP000501534"/>
    </source>
</evidence>